<dbReference type="PANTHER" id="PTHR43413">
    <property type="entry name" value="TRANSCRIPTIONAL REGULATOR, ASNC FAMILY"/>
    <property type="match status" value="1"/>
</dbReference>
<proteinExistence type="predicted"/>
<dbReference type="AlphaFoldDB" id="A0A6N3ITX2"/>
<dbReference type="Pfam" id="PF22451">
    <property type="entry name" value="NirdL-like_HTH"/>
    <property type="match status" value="1"/>
</dbReference>
<dbReference type="InterPro" id="IPR050684">
    <property type="entry name" value="HTH-Siroheme_Decarb"/>
</dbReference>
<dbReference type="Gene3D" id="1.10.10.2890">
    <property type="match status" value="1"/>
</dbReference>
<name>A0A6N3ITX2_9ACTN</name>
<feature type="non-terminal residue" evidence="2">
    <location>
        <position position="87"/>
    </location>
</feature>
<dbReference type="InterPro" id="IPR036390">
    <property type="entry name" value="WH_DNA-bd_sf"/>
</dbReference>
<feature type="domain" description="Siroheme decarboxylase NirL-like HTH" evidence="1">
    <location>
        <begin position="6"/>
        <end position="52"/>
    </location>
</feature>
<gene>
    <name evidence="2" type="ORF">AVDCRST_MAG22-1922</name>
</gene>
<reference evidence="2" key="1">
    <citation type="submission" date="2020-02" db="EMBL/GenBank/DDBJ databases">
        <authorList>
            <person name="Meier V. D."/>
        </authorList>
    </citation>
    <scope>NUCLEOTIDE SEQUENCE</scope>
    <source>
        <strain evidence="2">AVDCRST_MAG22</strain>
    </source>
</reference>
<dbReference type="SUPFAM" id="SSF46785">
    <property type="entry name" value="Winged helix' DNA-binding domain"/>
    <property type="match status" value="1"/>
</dbReference>
<protein>
    <submittedName>
        <fullName evidence="2">Siroheme decarboxylase AhbA, alternate heme biosynthesis pathway / Siroheme decarboxylase AhbB, alternate heme biosynthesis pathway</fullName>
    </submittedName>
</protein>
<dbReference type="EMBL" id="CADCUV010000078">
    <property type="protein sequence ID" value="CAA9412333.1"/>
    <property type="molecule type" value="Genomic_DNA"/>
</dbReference>
<dbReference type="PANTHER" id="PTHR43413:SF1">
    <property type="entry name" value="SIROHEME DECARBOXYLASE NIRL SUBUNIT"/>
    <property type="match status" value="1"/>
</dbReference>
<organism evidence="2">
    <name type="scientific">uncultured Rubrobacteraceae bacterium</name>
    <dbReference type="NCBI Taxonomy" id="349277"/>
    <lineage>
        <taxon>Bacteria</taxon>
        <taxon>Bacillati</taxon>
        <taxon>Actinomycetota</taxon>
        <taxon>Rubrobacteria</taxon>
        <taxon>Rubrobacterales</taxon>
        <taxon>Rubrobacteraceae</taxon>
        <taxon>environmental samples</taxon>
    </lineage>
</organism>
<dbReference type="InterPro" id="IPR053953">
    <property type="entry name" value="NirdL-like_HTH"/>
</dbReference>
<sequence>MMDSIDKDILNFIQREVPLEREPFAAIGRELGIGGDEVIRRIEALKRGRVIRQISAIFDTRVLGYESSLVAATIPAARLNEGAKAVN</sequence>
<evidence type="ECO:0000313" key="2">
    <source>
        <dbReference type="EMBL" id="CAA9412333.1"/>
    </source>
</evidence>
<evidence type="ECO:0000259" key="1">
    <source>
        <dbReference type="Pfam" id="PF22451"/>
    </source>
</evidence>
<accession>A0A6N3ITX2</accession>